<name>A0A1T4W1Y5_9BACT</name>
<dbReference type="EMBL" id="FUYC01000001">
    <property type="protein sequence ID" value="SKA71075.1"/>
    <property type="molecule type" value="Genomic_DNA"/>
</dbReference>
<evidence type="ECO:0000313" key="1">
    <source>
        <dbReference type="EMBL" id="SKA71075.1"/>
    </source>
</evidence>
<dbReference type="AlphaFoldDB" id="A0A1T4W1Y5"/>
<accession>A0A1T4W1Y5</accession>
<keyword evidence="2" id="KW-1185">Reference proteome</keyword>
<proteinExistence type="predicted"/>
<gene>
    <name evidence="1" type="ORF">SAMN02745704_00069</name>
</gene>
<dbReference type="RefSeq" id="WP_078715666.1">
    <property type="nucleotide sequence ID" value="NZ_FUYC01000001.1"/>
</dbReference>
<evidence type="ECO:0000313" key="2">
    <source>
        <dbReference type="Proteomes" id="UP000190027"/>
    </source>
</evidence>
<dbReference type="OrthoDB" id="115777at2"/>
<reference evidence="1 2" key="1">
    <citation type="submission" date="2017-02" db="EMBL/GenBank/DDBJ databases">
        <authorList>
            <person name="Peterson S.W."/>
        </authorList>
    </citation>
    <scope>NUCLEOTIDE SEQUENCE [LARGE SCALE GENOMIC DNA]</scope>
    <source>
        <strain evidence="1 2">DSM 16080</strain>
    </source>
</reference>
<organism evidence="1 2">
    <name type="scientific">Paucidesulfovibrio gracilis DSM 16080</name>
    <dbReference type="NCBI Taxonomy" id="1121449"/>
    <lineage>
        <taxon>Bacteria</taxon>
        <taxon>Pseudomonadati</taxon>
        <taxon>Thermodesulfobacteriota</taxon>
        <taxon>Desulfovibrionia</taxon>
        <taxon>Desulfovibrionales</taxon>
        <taxon>Desulfovibrionaceae</taxon>
        <taxon>Paucidesulfovibrio</taxon>
    </lineage>
</organism>
<protein>
    <submittedName>
        <fullName evidence="1">Uncharacterized protein</fullName>
    </submittedName>
</protein>
<dbReference type="Proteomes" id="UP000190027">
    <property type="component" value="Unassembled WGS sequence"/>
</dbReference>
<sequence length="217" mass="24894">MRQPTFRSSSPRISSRVFAALFLVGMFFLAWPLPGSAQDDPSVEQLAEFLNTTIYQELILSQWQRQSMVLCGEPSQPGPLRHAGLSVYERVDFDNGRPHNGIWADRYRGRACGRERQFNFLFTAQNGQMVVRHMLPGRTEAPPRLQLDTMKAALPRLMDRHPECQSFIPVNSELERAPRHVNDAWSELWTFDACGQLSVVRVEFTPDRQGGTYYKVH</sequence>